<gene>
    <name evidence="1" type="ORF">UFOVP533_25</name>
</gene>
<accession>A0A6J5MNP4</accession>
<name>A0A6J5MNP4_9CAUD</name>
<evidence type="ECO:0000313" key="1">
    <source>
        <dbReference type="EMBL" id="CAB4148785.1"/>
    </source>
</evidence>
<protein>
    <submittedName>
        <fullName evidence="1">Uncharacterized protein</fullName>
    </submittedName>
</protein>
<sequence length="82" mass="9722">MINTEEFFNELENINDNFLTTNTESKMKVELIEEVKYNETIYWVKVDGLYVANKKTYEEAKEEFEKAATFVPKTTILETKEI</sequence>
<proteinExistence type="predicted"/>
<dbReference type="EMBL" id="LR796501">
    <property type="protein sequence ID" value="CAB4148785.1"/>
    <property type="molecule type" value="Genomic_DNA"/>
</dbReference>
<reference evidence="1" key="1">
    <citation type="submission" date="2020-04" db="EMBL/GenBank/DDBJ databases">
        <authorList>
            <person name="Chiriac C."/>
            <person name="Salcher M."/>
            <person name="Ghai R."/>
            <person name="Kavagutti S V."/>
        </authorList>
    </citation>
    <scope>NUCLEOTIDE SEQUENCE</scope>
</reference>
<organism evidence="1">
    <name type="scientific">uncultured Caudovirales phage</name>
    <dbReference type="NCBI Taxonomy" id="2100421"/>
    <lineage>
        <taxon>Viruses</taxon>
        <taxon>Duplodnaviria</taxon>
        <taxon>Heunggongvirae</taxon>
        <taxon>Uroviricota</taxon>
        <taxon>Caudoviricetes</taxon>
        <taxon>Peduoviridae</taxon>
        <taxon>Maltschvirus</taxon>
        <taxon>Maltschvirus maltsch</taxon>
    </lineage>
</organism>